<feature type="region of interest" description="Disordered" evidence="2">
    <location>
        <begin position="359"/>
        <end position="528"/>
    </location>
</feature>
<keyword evidence="1" id="KW-0175">Coiled coil</keyword>
<gene>
    <name evidence="4" type="ORF">GP486_002746</name>
</gene>
<evidence type="ECO:0000256" key="2">
    <source>
        <dbReference type="SAM" id="MobiDB-lite"/>
    </source>
</evidence>
<evidence type="ECO:0000259" key="3">
    <source>
        <dbReference type="Pfam" id="PF13257"/>
    </source>
</evidence>
<feature type="region of interest" description="Disordered" evidence="2">
    <location>
        <begin position="91"/>
        <end position="118"/>
    </location>
</feature>
<feature type="domain" description="DUF4048" evidence="3">
    <location>
        <begin position="247"/>
        <end position="488"/>
    </location>
</feature>
<dbReference type="Proteomes" id="UP000750711">
    <property type="component" value="Unassembled WGS sequence"/>
</dbReference>
<feature type="compositionally biased region" description="Basic residues" evidence="2">
    <location>
        <begin position="237"/>
        <end position="249"/>
    </location>
</feature>
<feature type="compositionally biased region" description="Basic and acidic residues" evidence="2">
    <location>
        <begin position="412"/>
        <end position="431"/>
    </location>
</feature>
<feature type="compositionally biased region" description="Polar residues" evidence="2">
    <location>
        <begin position="306"/>
        <end position="322"/>
    </location>
</feature>
<evidence type="ECO:0000256" key="1">
    <source>
        <dbReference type="SAM" id="Coils"/>
    </source>
</evidence>
<evidence type="ECO:0000313" key="5">
    <source>
        <dbReference type="Proteomes" id="UP000750711"/>
    </source>
</evidence>
<proteinExistence type="predicted"/>
<dbReference type="Pfam" id="PF13257">
    <property type="entry name" value="DUF4048"/>
    <property type="match status" value="1"/>
</dbReference>
<reference evidence="4" key="1">
    <citation type="submission" date="2021-03" db="EMBL/GenBank/DDBJ databases">
        <title>Comparative genomics and phylogenomic investigation of the class Geoglossomycetes provide insights into ecological specialization and systematics.</title>
        <authorList>
            <person name="Melie T."/>
            <person name="Pirro S."/>
            <person name="Miller A.N."/>
            <person name="Quandt A."/>
        </authorList>
    </citation>
    <scope>NUCLEOTIDE SEQUENCE</scope>
    <source>
        <strain evidence="4">CAQ_001_2017</strain>
    </source>
</reference>
<organism evidence="4 5">
    <name type="scientific">Trichoglossum hirsutum</name>
    <dbReference type="NCBI Taxonomy" id="265104"/>
    <lineage>
        <taxon>Eukaryota</taxon>
        <taxon>Fungi</taxon>
        <taxon>Dikarya</taxon>
        <taxon>Ascomycota</taxon>
        <taxon>Pezizomycotina</taxon>
        <taxon>Geoglossomycetes</taxon>
        <taxon>Geoglossales</taxon>
        <taxon>Geoglossaceae</taxon>
        <taxon>Trichoglossum</taxon>
    </lineage>
</organism>
<evidence type="ECO:0000313" key="4">
    <source>
        <dbReference type="EMBL" id="KAH0562571.1"/>
    </source>
</evidence>
<feature type="coiled-coil region" evidence="1">
    <location>
        <begin position="137"/>
        <end position="164"/>
    </location>
</feature>
<comment type="caution">
    <text evidence="4">The sequence shown here is derived from an EMBL/GenBank/DDBJ whole genome shotgun (WGS) entry which is preliminary data.</text>
</comment>
<feature type="compositionally biased region" description="Polar residues" evidence="2">
    <location>
        <begin position="365"/>
        <end position="374"/>
    </location>
</feature>
<feature type="compositionally biased region" description="Polar residues" evidence="2">
    <location>
        <begin position="499"/>
        <end position="528"/>
    </location>
</feature>
<feature type="region of interest" description="Disordered" evidence="2">
    <location>
        <begin position="542"/>
        <end position="577"/>
    </location>
</feature>
<name>A0A9P8LEN0_9PEZI</name>
<feature type="region of interest" description="Disordered" evidence="2">
    <location>
        <begin position="230"/>
        <end position="328"/>
    </location>
</feature>
<feature type="compositionally biased region" description="Polar residues" evidence="2">
    <location>
        <begin position="386"/>
        <end position="410"/>
    </location>
</feature>
<keyword evidence="5" id="KW-1185">Reference proteome</keyword>
<feature type="compositionally biased region" description="Low complexity" evidence="2">
    <location>
        <begin position="93"/>
        <end position="115"/>
    </location>
</feature>
<sequence>MEQGAADSASVANNQPSTDHRPPEPTVASGGETSPIKSPAELVQAGGPSNLTTASGEPPMRRPLCSHSRSMSLAGAARGGKRLSLSFPIQPYSTANSRHSTSSSTSQTPMTPASPVEADKDAILSPTRDSVGFLVALAANERRVLELREELGRAEGELEKLKRQWAMHEAMKKRGEIRAVEPLRPVSNNLSGRGGGAGVLSREEVENIELWNAEQKRRMAIVNGNLVNSGIKPSTSSHRKVISGQRHTRTLSLLSPDRLRYGQTFPQPADLSVRPHGGPLDNKPELSPSMAPPSSKPSVAPKLPPGSSQASDNITRSRNSFQAPPREALIRTGRQMAEDFKEGLWTFIEDLRQATVGEEGVNAKASRTTTSPGLASTPKGTRKQGSKSNLRGSGRSPSGQVTSPITNSEPSGDGRNKAPADVKESFWKEHGVTTPRKATTRRKSATKKTGLTLYIAEQHRGADDDDDGWENWGSSDMKLPSSPRWSSSTFVHSDGEGVTSESGPEASTNLADGPTTNIPWPSLSDLSPENLKRTASTLIKGLEKQGLASPREKVEQLGVGGGSMSPSTGAGKGKKGD</sequence>
<dbReference type="InterPro" id="IPR025122">
    <property type="entry name" value="DUF4048"/>
</dbReference>
<protein>
    <recommendedName>
        <fullName evidence="3">DUF4048 domain-containing protein</fullName>
    </recommendedName>
</protein>
<dbReference type="EMBL" id="JAGHQM010000324">
    <property type="protein sequence ID" value="KAH0562571.1"/>
    <property type="molecule type" value="Genomic_DNA"/>
</dbReference>
<feature type="region of interest" description="Disordered" evidence="2">
    <location>
        <begin position="1"/>
        <end position="77"/>
    </location>
</feature>
<accession>A0A9P8LEN0</accession>
<dbReference type="AlphaFoldDB" id="A0A9P8LEN0"/>